<evidence type="ECO:0000259" key="10">
    <source>
        <dbReference type="SMART" id="SM00478"/>
    </source>
</evidence>
<dbReference type="Proteomes" id="UP000659630">
    <property type="component" value="Unassembled WGS sequence"/>
</dbReference>
<dbReference type="SMART" id="SM00478">
    <property type="entry name" value="ENDO3c"/>
    <property type="match status" value="1"/>
</dbReference>
<evidence type="ECO:0000256" key="8">
    <source>
        <dbReference type="ARBA" id="ARBA00023295"/>
    </source>
</evidence>
<comment type="caution">
    <text evidence="11">The sequence shown here is derived from an EMBL/GenBank/DDBJ whole genome shotgun (WGS) entry which is preliminary data.</text>
</comment>
<comment type="catalytic activity">
    <reaction evidence="9">
        <text>2'-deoxyribonucleotide-(2'-deoxyribose 5'-phosphate)-2'-deoxyribonucleotide-DNA = a 3'-end 2'-deoxyribonucleotide-(2,3-dehydro-2,3-deoxyribose 5'-phosphate)-DNA + a 5'-end 5'-phospho-2'-deoxyribonucleoside-DNA + H(+)</text>
        <dbReference type="Rhea" id="RHEA:66592"/>
        <dbReference type="Rhea" id="RHEA-COMP:13180"/>
        <dbReference type="Rhea" id="RHEA-COMP:16897"/>
        <dbReference type="Rhea" id="RHEA-COMP:17067"/>
        <dbReference type="ChEBI" id="CHEBI:15378"/>
        <dbReference type="ChEBI" id="CHEBI:136412"/>
        <dbReference type="ChEBI" id="CHEBI:157695"/>
        <dbReference type="ChEBI" id="CHEBI:167181"/>
        <dbReference type="EC" id="4.2.99.18"/>
    </reaction>
</comment>
<evidence type="ECO:0000256" key="3">
    <source>
        <dbReference type="ARBA" id="ARBA00022763"/>
    </source>
</evidence>
<dbReference type="SUPFAM" id="SSF48150">
    <property type="entry name" value="DNA-glycosylase"/>
    <property type="match status" value="1"/>
</dbReference>
<gene>
    <name evidence="11" type="ORF">H8S23_04835</name>
</gene>
<protein>
    <recommendedName>
        <fullName evidence="2">DNA-(apurinic or apyrimidinic site) lyase</fullName>
        <ecNumber evidence="2">4.2.99.18</ecNumber>
    </recommendedName>
</protein>
<dbReference type="GO" id="GO:0006284">
    <property type="term" value="P:base-excision repair"/>
    <property type="evidence" value="ECO:0007669"/>
    <property type="project" value="InterPro"/>
</dbReference>
<keyword evidence="12" id="KW-1185">Reference proteome</keyword>
<comment type="similarity">
    <text evidence="1">Belongs to the type-1 OGG1 family.</text>
</comment>
<dbReference type="PANTHER" id="PTHR10242">
    <property type="entry name" value="8-OXOGUANINE DNA GLYCOSYLASE"/>
    <property type="match status" value="1"/>
</dbReference>
<dbReference type="Gene3D" id="3.30.310.260">
    <property type="match status" value="1"/>
</dbReference>
<reference evidence="11" key="1">
    <citation type="submission" date="2020-08" db="EMBL/GenBank/DDBJ databases">
        <title>Genome public.</title>
        <authorList>
            <person name="Liu C."/>
            <person name="Sun Q."/>
        </authorList>
    </citation>
    <scope>NUCLEOTIDE SEQUENCE</scope>
    <source>
        <strain evidence="11">BX8</strain>
    </source>
</reference>
<dbReference type="InterPro" id="IPR052054">
    <property type="entry name" value="Oxidative_DNA_repair_enzyme"/>
</dbReference>
<keyword evidence="6" id="KW-0456">Lyase</keyword>
<dbReference type="Pfam" id="PF07934">
    <property type="entry name" value="OGG_N"/>
    <property type="match status" value="1"/>
</dbReference>
<evidence type="ECO:0000256" key="9">
    <source>
        <dbReference type="ARBA" id="ARBA00044632"/>
    </source>
</evidence>
<organism evidence="11 12">
    <name type="scientific">Anaerofilum hominis</name>
    <dbReference type="NCBI Taxonomy" id="2763016"/>
    <lineage>
        <taxon>Bacteria</taxon>
        <taxon>Bacillati</taxon>
        <taxon>Bacillota</taxon>
        <taxon>Clostridia</taxon>
        <taxon>Eubacteriales</taxon>
        <taxon>Oscillospiraceae</taxon>
        <taxon>Anaerofilum</taxon>
    </lineage>
</organism>
<dbReference type="InterPro" id="IPR023170">
    <property type="entry name" value="HhH_base_excis_C"/>
</dbReference>
<keyword evidence="5" id="KW-0234">DNA repair</keyword>
<dbReference type="SUPFAM" id="SSF55945">
    <property type="entry name" value="TATA-box binding protein-like"/>
    <property type="match status" value="1"/>
</dbReference>
<evidence type="ECO:0000313" key="11">
    <source>
        <dbReference type="EMBL" id="MBC5580823.1"/>
    </source>
</evidence>
<dbReference type="EMBL" id="JACONZ010000001">
    <property type="protein sequence ID" value="MBC5580823.1"/>
    <property type="molecule type" value="Genomic_DNA"/>
</dbReference>
<dbReference type="CDD" id="cd00056">
    <property type="entry name" value="ENDO3c"/>
    <property type="match status" value="1"/>
</dbReference>
<accession>A0A923L182</accession>
<dbReference type="Pfam" id="PF00730">
    <property type="entry name" value="HhH-GPD"/>
    <property type="match status" value="1"/>
</dbReference>
<dbReference type="Gene3D" id="1.10.340.30">
    <property type="entry name" value="Hypothetical protein, domain 2"/>
    <property type="match status" value="1"/>
</dbReference>
<keyword evidence="8" id="KW-0326">Glycosidase</keyword>
<dbReference type="PANTHER" id="PTHR10242:SF2">
    <property type="entry name" value="N-GLYCOSYLASE_DNA LYASE"/>
    <property type="match status" value="1"/>
</dbReference>
<dbReference type="GO" id="GO:0006289">
    <property type="term" value="P:nucleotide-excision repair"/>
    <property type="evidence" value="ECO:0007669"/>
    <property type="project" value="InterPro"/>
</dbReference>
<evidence type="ECO:0000256" key="7">
    <source>
        <dbReference type="ARBA" id="ARBA00023268"/>
    </source>
</evidence>
<keyword evidence="3" id="KW-0227">DNA damage</keyword>
<evidence type="ECO:0000256" key="4">
    <source>
        <dbReference type="ARBA" id="ARBA00022801"/>
    </source>
</evidence>
<evidence type="ECO:0000256" key="2">
    <source>
        <dbReference type="ARBA" id="ARBA00012720"/>
    </source>
</evidence>
<dbReference type="GO" id="GO:0140078">
    <property type="term" value="F:class I DNA-(apurinic or apyrimidinic site) endonuclease activity"/>
    <property type="evidence" value="ECO:0007669"/>
    <property type="project" value="UniProtKB-EC"/>
</dbReference>
<dbReference type="EC" id="4.2.99.18" evidence="2"/>
<dbReference type="AlphaFoldDB" id="A0A923L182"/>
<dbReference type="InterPro" id="IPR003265">
    <property type="entry name" value="HhH-GPD_domain"/>
</dbReference>
<evidence type="ECO:0000256" key="1">
    <source>
        <dbReference type="ARBA" id="ARBA00010679"/>
    </source>
</evidence>
<dbReference type="GO" id="GO:0003684">
    <property type="term" value="F:damaged DNA binding"/>
    <property type="evidence" value="ECO:0007669"/>
    <property type="project" value="InterPro"/>
</dbReference>
<sequence>MEWRYENGELAVRPDGPFSAAETLFCGQCFRWRQTADGFEGIAHGRALTLRERQDGTVLLTGLEESDVPLFLHYFAFDEDYAALQRRLQRSKRLAECIRCAPGIRVLHQDFFEVLLTFIISQNNNIPRITGIVARLCEGFGAPLAGGGRAFPLPCDLADRTVEELAFLRAGWRADYLLDAARKVASGEVGREKLARLATPEARALLMTIRGVGPKVADCVLLYGLERAEVCPMDVWMKRAMARRFPRGMPLCARDCAGVAQQYIFHAERTSFRPQGGPG</sequence>
<proteinExistence type="inferred from homology"/>
<dbReference type="InterPro" id="IPR011257">
    <property type="entry name" value="DNA_glycosylase"/>
</dbReference>
<keyword evidence="7" id="KW-0511">Multifunctional enzyme</keyword>
<evidence type="ECO:0000256" key="6">
    <source>
        <dbReference type="ARBA" id="ARBA00023239"/>
    </source>
</evidence>
<dbReference type="GO" id="GO:0008534">
    <property type="term" value="F:oxidized purine nucleobase lesion DNA N-glycosylase activity"/>
    <property type="evidence" value="ECO:0007669"/>
    <property type="project" value="InterPro"/>
</dbReference>
<feature type="domain" description="HhH-GPD" evidence="10">
    <location>
        <begin position="120"/>
        <end position="269"/>
    </location>
</feature>
<evidence type="ECO:0000256" key="5">
    <source>
        <dbReference type="ARBA" id="ARBA00023204"/>
    </source>
</evidence>
<dbReference type="RefSeq" id="WP_186887147.1">
    <property type="nucleotide sequence ID" value="NZ_JACONZ010000001.1"/>
</dbReference>
<dbReference type="Gene3D" id="1.10.1670.10">
    <property type="entry name" value="Helix-hairpin-Helix base-excision DNA repair enzymes (C-terminal)"/>
    <property type="match status" value="1"/>
</dbReference>
<keyword evidence="4" id="KW-0378">Hydrolase</keyword>
<dbReference type="InterPro" id="IPR012904">
    <property type="entry name" value="OGG_N"/>
</dbReference>
<name>A0A923L182_9FIRM</name>
<evidence type="ECO:0000313" key="12">
    <source>
        <dbReference type="Proteomes" id="UP000659630"/>
    </source>
</evidence>